<dbReference type="GO" id="GO:0016272">
    <property type="term" value="C:prefoldin complex"/>
    <property type="evidence" value="ECO:0007669"/>
    <property type="project" value="EnsemblFungi"/>
</dbReference>
<dbReference type="InterPro" id="IPR009053">
    <property type="entry name" value="Prefoldin"/>
</dbReference>
<proteinExistence type="inferred from homology"/>
<organism evidence="3 4">
    <name type="scientific">Piromyces finnis</name>
    <dbReference type="NCBI Taxonomy" id="1754191"/>
    <lineage>
        <taxon>Eukaryota</taxon>
        <taxon>Fungi</taxon>
        <taxon>Fungi incertae sedis</taxon>
        <taxon>Chytridiomycota</taxon>
        <taxon>Chytridiomycota incertae sedis</taxon>
        <taxon>Neocallimastigomycetes</taxon>
        <taxon>Neocallimastigales</taxon>
        <taxon>Neocallimastigaceae</taxon>
        <taxon>Piromyces</taxon>
    </lineage>
</organism>
<dbReference type="GO" id="GO:0051082">
    <property type="term" value="F:unfolded protein binding"/>
    <property type="evidence" value="ECO:0007669"/>
    <property type="project" value="InterPro"/>
</dbReference>
<evidence type="ECO:0000313" key="4">
    <source>
        <dbReference type="Proteomes" id="UP000193719"/>
    </source>
</evidence>
<dbReference type="Gene3D" id="1.10.287.370">
    <property type="match status" value="1"/>
</dbReference>
<dbReference type="STRING" id="1754191.A0A1Y1VDA2"/>
<evidence type="ECO:0000313" key="3">
    <source>
        <dbReference type="EMBL" id="ORX52500.1"/>
    </source>
</evidence>
<dbReference type="GO" id="GO:0015631">
    <property type="term" value="F:tubulin binding"/>
    <property type="evidence" value="ECO:0007669"/>
    <property type="project" value="EnsemblFungi"/>
</dbReference>
<gene>
    <name evidence="3" type="ORF">BCR36DRAFT_324249</name>
</gene>
<comment type="similarity">
    <text evidence="1">Belongs to the prefoldin subunit beta family.</text>
</comment>
<dbReference type="FunFam" id="1.10.287.370:FF:000002">
    <property type="entry name" value="Prefoldin subunit 2"/>
    <property type="match status" value="1"/>
</dbReference>
<dbReference type="AlphaFoldDB" id="A0A1Y1VDA2"/>
<dbReference type="Proteomes" id="UP000193719">
    <property type="component" value="Unassembled WGS sequence"/>
</dbReference>
<reference evidence="3 4" key="1">
    <citation type="submission" date="2016-08" db="EMBL/GenBank/DDBJ databases">
        <title>Genomes of anaerobic fungi encode conserved fungal cellulosomes for biomass hydrolysis.</title>
        <authorList>
            <consortium name="DOE Joint Genome Institute"/>
            <person name="Haitjema C.H."/>
            <person name="Gilmore S.P."/>
            <person name="Henske J.K."/>
            <person name="Solomon K.V."/>
            <person name="De Groot R."/>
            <person name="Kuo A."/>
            <person name="Mondo S.J."/>
            <person name="Salamov A.A."/>
            <person name="Labutti K."/>
            <person name="Zhao Z."/>
            <person name="Chiniquy J."/>
            <person name="Barry K."/>
            <person name="Brewer H.M."/>
            <person name="Purvine S.O."/>
            <person name="Wright A.T."/>
            <person name="Boxma B."/>
            <person name="Van Alen T."/>
            <person name="Hackstein J.H."/>
            <person name="Baker S.E."/>
            <person name="Grigoriev I.V."/>
            <person name="O'Malley M.A."/>
        </authorList>
    </citation>
    <scope>NUCLEOTIDE SEQUENCE [LARGE SCALE GENOMIC DNA]</scope>
    <source>
        <strain evidence="4">finn</strain>
    </source>
</reference>
<dbReference type="PANTHER" id="PTHR13303">
    <property type="entry name" value="PREFOLDIN SUBUNIT 2"/>
    <property type="match status" value="1"/>
</dbReference>
<reference evidence="3 4" key="2">
    <citation type="submission" date="2016-08" db="EMBL/GenBank/DDBJ databases">
        <title>Pervasive Adenine N6-methylation of Active Genes in Fungi.</title>
        <authorList>
            <consortium name="DOE Joint Genome Institute"/>
            <person name="Mondo S.J."/>
            <person name="Dannebaum R.O."/>
            <person name="Kuo R.C."/>
            <person name="Labutti K."/>
            <person name="Haridas S."/>
            <person name="Kuo A."/>
            <person name="Salamov A."/>
            <person name="Ahrendt S.R."/>
            <person name="Lipzen A."/>
            <person name="Sullivan W."/>
            <person name="Andreopoulos W.B."/>
            <person name="Clum A."/>
            <person name="Lindquist E."/>
            <person name="Daum C."/>
            <person name="Ramamoorthy G.K."/>
            <person name="Gryganskyi A."/>
            <person name="Culley D."/>
            <person name="Magnuson J.K."/>
            <person name="James T.Y."/>
            <person name="O'Malley M.A."/>
            <person name="Stajich J.E."/>
            <person name="Spatafora J.W."/>
            <person name="Visel A."/>
            <person name="Grigoriev I.V."/>
        </authorList>
    </citation>
    <scope>NUCLEOTIDE SEQUENCE [LARGE SCALE GENOMIC DNA]</scope>
    <source>
        <strain evidence="4">finn</strain>
    </source>
</reference>
<dbReference type="GO" id="GO:0007021">
    <property type="term" value="P:tubulin complex assembly"/>
    <property type="evidence" value="ECO:0007669"/>
    <property type="project" value="EnsemblFungi"/>
</dbReference>
<dbReference type="InterPro" id="IPR002777">
    <property type="entry name" value="PFD_beta-like"/>
</dbReference>
<dbReference type="EMBL" id="MCFH01000015">
    <property type="protein sequence ID" value="ORX52500.1"/>
    <property type="molecule type" value="Genomic_DNA"/>
</dbReference>
<dbReference type="SUPFAM" id="SSF46579">
    <property type="entry name" value="Prefoldin"/>
    <property type="match status" value="1"/>
</dbReference>
<sequence>MSEKKLTDQEIVAKFQSLKQELQSISTKVGELESEKDEHELVIQTLKPLSGDRKCFRLIHGVLVERTVKDVLPAVENNLEGINTIIGQLVQTYKKKEEELLDFQKKYKIVVK</sequence>
<accession>A0A1Y1VDA2</accession>
<name>A0A1Y1VDA2_9FUNG</name>
<dbReference type="OrthoDB" id="29646at2759"/>
<evidence type="ECO:0000256" key="2">
    <source>
        <dbReference type="ARBA" id="ARBA00023186"/>
    </source>
</evidence>
<dbReference type="InterPro" id="IPR027235">
    <property type="entry name" value="PFD2"/>
</dbReference>
<protein>
    <submittedName>
        <fullName evidence="3">Prefoldin beta-like protein</fullName>
    </submittedName>
</protein>
<evidence type="ECO:0000256" key="1">
    <source>
        <dbReference type="ARBA" id="ARBA00008045"/>
    </source>
</evidence>
<dbReference type="GO" id="GO:0005737">
    <property type="term" value="C:cytoplasm"/>
    <property type="evidence" value="ECO:0007669"/>
    <property type="project" value="EnsemblFungi"/>
</dbReference>
<keyword evidence="2" id="KW-0143">Chaperone</keyword>
<dbReference type="GO" id="GO:0006457">
    <property type="term" value="P:protein folding"/>
    <property type="evidence" value="ECO:0007669"/>
    <property type="project" value="InterPro"/>
</dbReference>
<comment type="caution">
    <text evidence="3">The sequence shown here is derived from an EMBL/GenBank/DDBJ whole genome shotgun (WGS) entry which is preliminary data.</text>
</comment>
<dbReference type="Pfam" id="PF01920">
    <property type="entry name" value="Prefoldin_2"/>
    <property type="match status" value="1"/>
</dbReference>
<dbReference type="CDD" id="cd23163">
    <property type="entry name" value="Prefoldin_2"/>
    <property type="match status" value="1"/>
</dbReference>
<keyword evidence="4" id="KW-1185">Reference proteome</keyword>